<feature type="region of interest" description="Disordered" evidence="1">
    <location>
        <begin position="57"/>
        <end position="78"/>
    </location>
</feature>
<evidence type="ECO:0000313" key="2">
    <source>
        <dbReference type="EMBL" id="KAA8909343.1"/>
    </source>
</evidence>
<dbReference type="EMBL" id="VXIS01000059">
    <property type="protein sequence ID" value="KAA8909343.1"/>
    <property type="molecule type" value="Genomic_DNA"/>
</dbReference>
<keyword evidence="3" id="KW-1185">Reference proteome</keyword>
<proteinExistence type="predicted"/>
<evidence type="ECO:0000256" key="1">
    <source>
        <dbReference type="SAM" id="MobiDB-lite"/>
    </source>
</evidence>
<sequence length="118" mass="13596">MWACKRWLLALRFTSRRCAKRMCGHRHWLVHMKPQSLPARCTVKMIPSSSELLETETSCHPLRPRDSSPISAGRGWLGSSPRCAESAREIVRFVSFAHAELEDWSMIPPTDFDTQEKK</sequence>
<dbReference type="AlphaFoldDB" id="A0A5J5F0F8"/>
<gene>
    <name evidence="2" type="ORF">FN846DRAFT_942954</name>
</gene>
<name>A0A5J5F0F8_9PEZI</name>
<organism evidence="2 3">
    <name type="scientific">Sphaerosporella brunnea</name>
    <dbReference type="NCBI Taxonomy" id="1250544"/>
    <lineage>
        <taxon>Eukaryota</taxon>
        <taxon>Fungi</taxon>
        <taxon>Dikarya</taxon>
        <taxon>Ascomycota</taxon>
        <taxon>Pezizomycotina</taxon>
        <taxon>Pezizomycetes</taxon>
        <taxon>Pezizales</taxon>
        <taxon>Pyronemataceae</taxon>
        <taxon>Sphaerosporella</taxon>
    </lineage>
</organism>
<accession>A0A5J5F0F8</accession>
<protein>
    <submittedName>
        <fullName evidence="2">Uncharacterized protein</fullName>
    </submittedName>
</protein>
<dbReference type="InParanoid" id="A0A5J5F0F8"/>
<comment type="caution">
    <text evidence="2">The sequence shown here is derived from an EMBL/GenBank/DDBJ whole genome shotgun (WGS) entry which is preliminary data.</text>
</comment>
<dbReference type="Proteomes" id="UP000326924">
    <property type="component" value="Unassembled WGS sequence"/>
</dbReference>
<feature type="non-terminal residue" evidence="2">
    <location>
        <position position="1"/>
    </location>
</feature>
<reference evidence="2 3" key="1">
    <citation type="submission" date="2019-09" db="EMBL/GenBank/DDBJ databases">
        <title>Draft genome of the ectomycorrhizal ascomycete Sphaerosporella brunnea.</title>
        <authorList>
            <consortium name="DOE Joint Genome Institute"/>
            <person name="Benucci G.M."/>
            <person name="Marozzi G."/>
            <person name="Antonielli L."/>
            <person name="Sanchez S."/>
            <person name="Marco P."/>
            <person name="Wang X."/>
            <person name="Falini L.B."/>
            <person name="Barry K."/>
            <person name="Haridas S."/>
            <person name="Lipzen A."/>
            <person name="Labutti K."/>
            <person name="Grigoriev I.V."/>
            <person name="Murat C."/>
            <person name="Martin F."/>
            <person name="Albertini E."/>
            <person name="Donnini D."/>
            <person name="Bonito G."/>
        </authorList>
    </citation>
    <scope>NUCLEOTIDE SEQUENCE [LARGE SCALE GENOMIC DNA]</scope>
    <source>
        <strain evidence="2 3">Sb_GMNB300</strain>
    </source>
</reference>
<evidence type="ECO:0000313" key="3">
    <source>
        <dbReference type="Proteomes" id="UP000326924"/>
    </source>
</evidence>